<reference evidence="2 3" key="1">
    <citation type="submission" date="2013-07" db="EMBL/GenBank/DDBJ databases">
        <authorList>
            <person name="Stoco P.H."/>
            <person name="Wagner G."/>
            <person name="Gerber A."/>
            <person name="Zaha A."/>
            <person name="Thompson C."/>
            <person name="Bartholomeu D.C."/>
            <person name="Luckemeyer D.D."/>
            <person name="Bahia D."/>
            <person name="Loreto E."/>
            <person name="Prestes E.B."/>
            <person name="Lima F.M."/>
            <person name="Rodrigues-Luiz G."/>
            <person name="Vallejo G.A."/>
            <person name="Filho J.F."/>
            <person name="Monteiro K.M."/>
            <person name="Tyler K.M."/>
            <person name="de Almeida L.G."/>
            <person name="Ortiz M.F."/>
            <person name="Siervo M.A."/>
            <person name="de Moraes M.H."/>
            <person name="Cunha O.L."/>
            <person name="Mendonca-Neto R."/>
            <person name="Silva R."/>
            <person name="Teixeira S.M."/>
            <person name="Murta S.M."/>
            <person name="Sincero T.C."/>
            <person name="Mendes T.A."/>
            <person name="Urmenyi T.P."/>
            <person name="Silva V.G."/>
            <person name="da Rocha W.D."/>
            <person name="Andersson B."/>
            <person name="Romanha A.J."/>
            <person name="Steindel M."/>
            <person name="de Vasconcelos A.T."/>
            <person name="Grisard E.C."/>
        </authorList>
    </citation>
    <scope>NUCLEOTIDE SEQUENCE [LARGE SCALE GENOMIC DNA]</scope>
    <source>
        <strain evidence="2 3">SC58</strain>
    </source>
</reference>
<dbReference type="AlphaFoldDB" id="A0A061IV61"/>
<dbReference type="Pfam" id="PF14934">
    <property type="entry name" value="TMEM254"/>
    <property type="match status" value="1"/>
</dbReference>
<protein>
    <submittedName>
        <fullName evidence="2">Uncharacterized protein</fullName>
    </submittedName>
</protein>
<dbReference type="OrthoDB" id="262994at2759"/>
<evidence type="ECO:0000313" key="3">
    <source>
        <dbReference type="Proteomes" id="UP000031737"/>
    </source>
</evidence>
<sequence>MVRVGSETGRGEKAESDVVRLQYRTPWMIFTPTFIFFFLLNYLAWFTTVNEDGTDLVVSPYVASIQAERARNLWKQESAFDMQFFLEDTVLRTLFRVSQPFGGMEGVRIIWCLAWLAHCLEVGIAFRICLSCRATPAVFAAYCLLTVLGGVTQLLPLIEARDKYLSLLPTPTAKKSK</sequence>
<dbReference type="Proteomes" id="UP000031737">
    <property type="component" value="Unassembled WGS sequence"/>
</dbReference>
<feature type="transmembrane region" description="Helical" evidence="1">
    <location>
        <begin position="108"/>
        <end position="130"/>
    </location>
</feature>
<keyword evidence="1" id="KW-0812">Transmembrane</keyword>
<proteinExistence type="predicted"/>
<evidence type="ECO:0000256" key="1">
    <source>
        <dbReference type="SAM" id="Phobius"/>
    </source>
</evidence>
<keyword evidence="1" id="KW-1133">Transmembrane helix</keyword>
<organism evidence="2 3">
    <name type="scientific">Trypanosoma rangeli SC58</name>
    <dbReference type="NCBI Taxonomy" id="429131"/>
    <lineage>
        <taxon>Eukaryota</taxon>
        <taxon>Discoba</taxon>
        <taxon>Euglenozoa</taxon>
        <taxon>Kinetoplastea</taxon>
        <taxon>Metakinetoplastina</taxon>
        <taxon>Trypanosomatida</taxon>
        <taxon>Trypanosomatidae</taxon>
        <taxon>Trypanosoma</taxon>
        <taxon>Herpetosoma</taxon>
    </lineage>
</organism>
<gene>
    <name evidence="2" type="ORF">TRSC58_05300</name>
</gene>
<dbReference type="InterPro" id="IPR028110">
    <property type="entry name" value="TMEM254"/>
</dbReference>
<comment type="caution">
    <text evidence="2">The sequence shown here is derived from an EMBL/GenBank/DDBJ whole genome shotgun (WGS) entry which is preliminary data.</text>
</comment>
<accession>A0A061IV61</accession>
<feature type="transmembrane region" description="Helical" evidence="1">
    <location>
        <begin position="27"/>
        <end position="46"/>
    </location>
</feature>
<evidence type="ECO:0000313" key="2">
    <source>
        <dbReference type="EMBL" id="ESL07018.1"/>
    </source>
</evidence>
<dbReference type="EMBL" id="AUPL01005300">
    <property type="protein sequence ID" value="ESL07018.1"/>
    <property type="molecule type" value="Genomic_DNA"/>
</dbReference>
<name>A0A061IV61_TRYRA</name>
<keyword evidence="1" id="KW-0472">Membrane</keyword>
<feature type="transmembrane region" description="Helical" evidence="1">
    <location>
        <begin position="137"/>
        <end position="158"/>
    </location>
</feature>
<dbReference type="VEuPathDB" id="TriTrypDB:TRSC58_05300"/>
<keyword evidence="3" id="KW-1185">Reference proteome</keyword>